<dbReference type="PANTHER" id="PTHR22617:SF43">
    <property type="entry name" value="PROTEIN PILI"/>
    <property type="match status" value="1"/>
</dbReference>
<dbReference type="PANTHER" id="PTHR22617">
    <property type="entry name" value="CHEMOTAXIS SENSOR HISTIDINE KINASE-RELATED"/>
    <property type="match status" value="1"/>
</dbReference>
<dbReference type="InterPro" id="IPR002545">
    <property type="entry name" value="CheW-lke_dom"/>
</dbReference>
<evidence type="ECO:0000259" key="1">
    <source>
        <dbReference type="PROSITE" id="PS50851"/>
    </source>
</evidence>
<dbReference type="SUPFAM" id="SSF50341">
    <property type="entry name" value="CheW-like"/>
    <property type="match status" value="1"/>
</dbReference>
<evidence type="ECO:0000313" key="3">
    <source>
        <dbReference type="Proteomes" id="UP000323664"/>
    </source>
</evidence>
<dbReference type="AlphaFoldDB" id="A0A5M9WW30"/>
<name>A0A5M9WW30_PAEAM</name>
<accession>A0A5M9WW30</accession>
<organism evidence="2 3">
    <name type="scientific">Paenibacillus amylolyticus</name>
    <dbReference type="NCBI Taxonomy" id="1451"/>
    <lineage>
        <taxon>Bacteria</taxon>
        <taxon>Bacillati</taxon>
        <taxon>Bacillota</taxon>
        <taxon>Bacilli</taxon>
        <taxon>Bacillales</taxon>
        <taxon>Paenibacillaceae</taxon>
        <taxon>Paenibacillus</taxon>
    </lineage>
</organism>
<sequence>MRGYGDIMDEVMQYINFSVGEQIFALRIDQVHEIIRMVEVTTVPFGSPEIRGFASLYGKVVSVVSLRVLLGMPEKEDTSSTRIIVVPYKNGFVPLIVDMVDSVVTYDRFEEPAEEHRRFMLGVFDKIGFCADHRAGILNLDVLLGSLVRS</sequence>
<feature type="domain" description="CheW-like" evidence="1">
    <location>
        <begin position="11"/>
        <end position="149"/>
    </location>
</feature>
<protein>
    <submittedName>
        <fullName evidence="2">Chemotaxis protein CheW</fullName>
    </submittedName>
</protein>
<comment type="caution">
    <text evidence="2">The sequence shown here is derived from an EMBL/GenBank/DDBJ whole genome shotgun (WGS) entry which is preliminary data.</text>
</comment>
<reference evidence="2 3" key="1">
    <citation type="journal article" date="2019" name="J. Ind. Microbiol. Biotechnol.">
        <title>Paenibacillus amylolyticus 27C64 has a diverse set of carbohydrate-active enzymes and complete pectin deconstruction system.</title>
        <authorList>
            <person name="Keggi C."/>
            <person name="Doran-Peterson J."/>
        </authorList>
    </citation>
    <scope>NUCLEOTIDE SEQUENCE [LARGE SCALE GENOMIC DNA]</scope>
    <source>
        <strain evidence="2 3">27C64</strain>
    </source>
</reference>
<gene>
    <name evidence="2" type="ORF">EC604_18800</name>
</gene>
<evidence type="ECO:0000313" key="2">
    <source>
        <dbReference type="EMBL" id="KAA8785887.1"/>
    </source>
</evidence>
<dbReference type="Pfam" id="PF01584">
    <property type="entry name" value="CheW"/>
    <property type="match status" value="1"/>
</dbReference>
<dbReference type="EMBL" id="RIAS01000010">
    <property type="protein sequence ID" value="KAA8785887.1"/>
    <property type="molecule type" value="Genomic_DNA"/>
</dbReference>
<dbReference type="GO" id="GO:0005829">
    <property type="term" value="C:cytosol"/>
    <property type="evidence" value="ECO:0007669"/>
    <property type="project" value="TreeGrafter"/>
</dbReference>
<dbReference type="GO" id="GO:0006935">
    <property type="term" value="P:chemotaxis"/>
    <property type="evidence" value="ECO:0007669"/>
    <property type="project" value="InterPro"/>
</dbReference>
<dbReference type="InterPro" id="IPR039315">
    <property type="entry name" value="CheW"/>
</dbReference>
<dbReference type="Proteomes" id="UP000323664">
    <property type="component" value="Unassembled WGS sequence"/>
</dbReference>
<proteinExistence type="predicted"/>
<dbReference type="Gene3D" id="2.40.50.180">
    <property type="entry name" value="CheA-289, Domain 4"/>
    <property type="match status" value="1"/>
</dbReference>
<dbReference type="PROSITE" id="PS50851">
    <property type="entry name" value="CHEW"/>
    <property type="match status" value="1"/>
</dbReference>
<dbReference type="InterPro" id="IPR036061">
    <property type="entry name" value="CheW-like_dom_sf"/>
</dbReference>
<dbReference type="GO" id="GO:0007165">
    <property type="term" value="P:signal transduction"/>
    <property type="evidence" value="ECO:0007669"/>
    <property type="project" value="InterPro"/>
</dbReference>
<dbReference type="SMART" id="SM00260">
    <property type="entry name" value="CheW"/>
    <property type="match status" value="1"/>
</dbReference>